<keyword evidence="4" id="KW-1185">Reference proteome</keyword>
<evidence type="ECO:0000256" key="2">
    <source>
        <dbReference type="SAM" id="Phobius"/>
    </source>
</evidence>
<comment type="caution">
    <text evidence="3">The sequence shown here is derived from an EMBL/GenBank/DDBJ whole genome shotgun (WGS) entry which is preliminary data.</text>
</comment>
<feature type="compositionally biased region" description="Polar residues" evidence="1">
    <location>
        <begin position="276"/>
        <end position="285"/>
    </location>
</feature>
<protein>
    <submittedName>
        <fullName evidence="3">Uncharacterized protein</fullName>
    </submittedName>
</protein>
<feature type="compositionally biased region" description="Polar residues" evidence="1">
    <location>
        <begin position="210"/>
        <end position="224"/>
    </location>
</feature>
<sequence>MSFEGVFRTTRKFVLSPILMYSIYLTVIYSNDFWVKMVGTTHLSISIILMISSIAAIFFAMRAYDKDKPRPNSKQIYFVFALISFIDSLCLIYLTRDIKKMECIYWISYFISANQNTFFVTCFNELYYSSSSINYFVHQRIISVHDASICLVVITFILFILFTFLFKKILKLRIVKKKLPKLNLSQINKPEDMQPLNSNNDNFDKHSDNENTNIIDPNLMSSSRRFPGEADDISDENSQNYHDADKIKQSSNVNSTATTTTAQQSSQEKMDVSPSLHGNETLNRANSQNNQSDPNQNEEGGGYEYSYEYSYDE</sequence>
<evidence type="ECO:0000256" key="1">
    <source>
        <dbReference type="SAM" id="MobiDB-lite"/>
    </source>
</evidence>
<name>A0A1J4KWM4_9EUKA</name>
<feature type="compositionally biased region" description="Low complexity" evidence="1">
    <location>
        <begin position="249"/>
        <end position="267"/>
    </location>
</feature>
<feature type="transmembrane region" description="Helical" evidence="2">
    <location>
        <begin position="106"/>
        <end position="127"/>
    </location>
</feature>
<keyword evidence="2" id="KW-0812">Transmembrane</keyword>
<feature type="transmembrane region" description="Helical" evidence="2">
    <location>
        <begin position="12"/>
        <end position="31"/>
    </location>
</feature>
<evidence type="ECO:0000313" key="3">
    <source>
        <dbReference type="EMBL" id="OHT15651.1"/>
    </source>
</evidence>
<feature type="transmembrane region" description="Helical" evidence="2">
    <location>
        <begin position="43"/>
        <end position="64"/>
    </location>
</feature>
<gene>
    <name evidence="3" type="ORF">TRFO_42418</name>
</gene>
<dbReference type="EMBL" id="MLAK01000205">
    <property type="protein sequence ID" value="OHT15651.1"/>
    <property type="molecule type" value="Genomic_DNA"/>
</dbReference>
<reference evidence="3" key="1">
    <citation type="submission" date="2016-10" db="EMBL/GenBank/DDBJ databases">
        <authorList>
            <person name="Benchimol M."/>
            <person name="Almeida L.G."/>
            <person name="Vasconcelos A.T."/>
            <person name="Perreira-Neves A."/>
            <person name="Rosa I.A."/>
            <person name="Tasca T."/>
            <person name="Bogo M.R."/>
            <person name="de Souza W."/>
        </authorList>
    </citation>
    <scope>NUCLEOTIDE SEQUENCE [LARGE SCALE GENOMIC DNA]</scope>
    <source>
        <strain evidence="3">K</strain>
    </source>
</reference>
<keyword evidence="2" id="KW-1133">Transmembrane helix</keyword>
<dbReference type="VEuPathDB" id="TrichDB:TRFO_42418"/>
<feature type="region of interest" description="Disordered" evidence="1">
    <location>
        <begin position="190"/>
        <end position="313"/>
    </location>
</feature>
<dbReference type="GeneID" id="94849000"/>
<evidence type="ECO:0000313" key="4">
    <source>
        <dbReference type="Proteomes" id="UP000179807"/>
    </source>
</evidence>
<feature type="compositionally biased region" description="Low complexity" evidence="1">
    <location>
        <begin position="286"/>
        <end position="313"/>
    </location>
</feature>
<dbReference type="Proteomes" id="UP000179807">
    <property type="component" value="Unassembled WGS sequence"/>
</dbReference>
<proteinExistence type="predicted"/>
<keyword evidence="2" id="KW-0472">Membrane</keyword>
<dbReference type="AlphaFoldDB" id="A0A1J4KWM4"/>
<feature type="transmembrane region" description="Helical" evidence="2">
    <location>
        <begin position="76"/>
        <end position="94"/>
    </location>
</feature>
<feature type="transmembrane region" description="Helical" evidence="2">
    <location>
        <begin position="147"/>
        <end position="166"/>
    </location>
</feature>
<dbReference type="RefSeq" id="XP_068368787.1">
    <property type="nucleotide sequence ID" value="XM_068514296.1"/>
</dbReference>
<accession>A0A1J4KWM4</accession>
<organism evidence="3 4">
    <name type="scientific">Tritrichomonas foetus</name>
    <dbReference type="NCBI Taxonomy" id="1144522"/>
    <lineage>
        <taxon>Eukaryota</taxon>
        <taxon>Metamonada</taxon>
        <taxon>Parabasalia</taxon>
        <taxon>Tritrichomonadida</taxon>
        <taxon>Tritrichomonadidae</taxon>
        <taxon>Tritrichomonas</taxon>
    </lineage>
</organism>